<evidence type="ECO:0000256" key="1">
    <source>
        <dbReference type="SAM" id="MobiDB-lite"/>
    </source>
</evidence>
<gene>
    <name evidence="2" type="ORF">LEMA_uP022240.1</name>
</gene>
<dbReference type="Proteomes" id="UP000002668">
    <property type="component" value="Genome"/>
</dbReference>
<dbReference type="InParanoid" id="E5ABQ3"/>
<name>E5ABQ3_LEPMJ</name>
<reference evidence="3" key="1">
    <citation type="journal article" date="2011" name="Nat. Commun.">
        <title>Effector diversification within compartments of the Leptosphaeria maculans genome affected by Repeat-Induced Point mutations.</title>
        <authorList>
            <person name="Rouxel T."/>
            <person name="Grandaubert J."/>
            <person name="Hane J.K."/>
            <person name="Hoede C."/>
            <person name="van de Wouw A.P."/>
            <person name="Couloux A."/>
            <person name="Dominguez V."/>
            <person name="Anthouard V."/>
            <person name="Bally P."/>
            <person name="Bourras S."/>
            <person name="Cozijnsen A.J."/>
            <person name="Ciuffetti L.M."/>
            <person name="Degrave A."/>
            <person name="Dilmaghani A."/>
            <person name="Duret L."/>
            <person name="Fudal I."/>
            <person name="Goodwin S.B."/>
            <person name="Gout L."/>
            <person name="Glaser N."/>
            <person name="Linglin J."/>
            <person name="Kema G.H.J."/>
            <person name="Lapalu N."/>
            <person name="Lawrence C.B."/>
            <person name="May K."/>
            <person name="Meyer M."/>
            <person name="Ollivier B."/>
            <person name="Poulain J."/>
            <person name="Schoch C.L."/>
            <person name="Simon A."/>
            <person name="Spatafora J.W."/>
            <person name="Stachowiak A."/>
            <person name="Turgeon B.G."/>
            <person name="Tyler B.M."/>
            <person name="Vincent D."/>
            <person name="Weissenbach J."/>
            <person name="Amselem J."/>
            <person name="Quesneville H."/>
            <person name="Oliver R.P."/>
            <person name="Wincker P."/>
            <person name="Balesdent M.-H."/>
            <person name="Howlett B.J."/>
        </authorList>
    </citation>
    <scope>NUCLEOTIDE SEQUENCE [LARGE SCALE GENOMIC DNA]</scope>
    <source>
        <strain evidence="3">JN3 / isolate v23.1.3 / race Av1-4-5-6-7-8</strain>
    </source>
</reference>
<dbReference type="AlphaFoldDB" id="E5ABQ3"/>
<evidence type="ECO:0000313" key="3">
    <source>
        <dbReference type="Proteomes" id="UP000002668"/>
    </source>
</evidence>
<proteinExistence type="predicted"/>
<feature type="region of interest" description="Disordered" evidence="1">
    <location>
        <begin position="37"/>
        <end position="62"/>
    </location>
</feature>
<keyword evidence="3" id="KW-1185">Reference proteome</keyword>
<accession>E5ABQ3</accession>
<organism evidence="3">
    <name type="scientific">Leptosphaeria maculans (strain JN3 / isolate v23.1.3 / race Av1-4-5-6-7-8)</name>
    <name type="common">Blackleg fungus</name>
    <name type="synonym">Phoma lingam</name>
    <dbReference type="NCBI Taxonomy" id="985895"/>
    <lineage>
        <taxon>Eukaryota</taxon>
        <taxon>Fungi</taxon>
        <taxon>Dikarya</taxon>
        <taxon>Ascomycota</taxon>
        <taxon>Pezizomycotina</taxon>
        <taxon>Dothideomycetes</taxon>
        <taxon>Pleosporomycetidae</taxon>
        <taxon>Pleosporales</taxon>
        <taxon>Pleosporineae</taxon>
        <taxon>Leptosphaeriaceae</taxon>
        <taxon>Plenodomus</taxon>
        <taxon>Plenodomus lingam/Leptosphaeria maculans species complex</taxon>
    </lineage>
</organism>
<protein>
    <submittedName>
        <fullName evidence="2">Predicted protein</fullName>
    </submittedName>
</protein>
<dbReference type="HOGENOM" id="CLU_2904633_0_0_1"/>
<evidence type="ECO:0000313" key="2">
    <source>
        <dbReference type="EMBL" id="CBY01094.1"/>
    </source>
</evidence>
<dbReference type="EMBL" id="FP929138">
    <property type="protein sequence ID" value="CBY01094.1"/>
    <property type="molecule type" value="Genomic_DNA"/>
</dbReference>
<sequence length="62" mass="7474">MFFDCSMTALTIDRRILRRSYQSPRWTMRRLNRPYKAIQSSELNSRPDQHTETVVAKEERQA</sequence>
<feature type="compositionally biased region" description="Basic and acidic residues" evidence="1">
    <location>
        <begin position="45"/>
        <end position="62"/>
    </location>
</feature>
<dbReference type="VEuPathDB" id="FungiDB:LEMA_uP022240.1"/>